<dbReference type="EMBL" id="MU003708">
    <property type="protein sequence ID" value="KAF2806008.1"/>
    <property type="molecule type" value="Genomic_DNA"/>
</dbReference>
<reference evidence="1 3" key="1">
    <citation type="journal article" date="2020" name="Stud. Mycol.">
        <title>101 Dothideomycetes genomes: a test case for predicting lifestyles and emergence of pathogens.</title>
        <authorList>
            <person name="Haridas S."/>
            <person name="Albert R."/>
            <person name="Binder M."/>
            <person name="Bloem J."/>
            <person name="Labutti K."/>
            <person name="Salamov A."/>
            <person name="Andreopoulos B."/>
            <person name="Baker S."/>
            <person name="Barry K."/>
            <person name="Bills G."/>
            <person name="Bluhm B."/>
            <person name="Cannon C."/>
            <person name="Castanera R."/>
            <person name="Culley D."/>
            <person name="Daum C."/>
            <person name="Ezra D."/>
            <person name="Gonzalez J."/>
            <person name="Henrissat B."/>
            <person name="Kuo A."/>
            <person name="Liang C."/>
            <person name="Lipzen A."/>
            <person name="Lutzoni F."/>
            <person name="Magnuson J."/>
            <person name="Mondo S."/>
            <person name="Nolan M."/>
            <person name="Ohm R."/>
            <person name="Pangilinan J."/>
            <person name="Park H.-J."/>
            <person name="Ramirez L."/>
            <person name="Alfaro M."/>
            <person name="Sun H."/>
            <person name="Tritt A."/>
            <person name="Yoshinaga Y."/>
            <person name="Zwiers L.-H."/>
            <person name="Turgeon B."/>
            <person name="Goodwin S."/>
            <person name="Spatafora J."/>
            <person name="Crous P."/>
            <person name="Grigoriev I."/>
        </authorList>
    </citation>
    <scope>NUCLEOTIDE SEQUENCE</scope>
    <source>
        <strain evidence="1 3">CBS 304.34</strain>
    </source>
</reference>
<dbReference type="GeneID" id="54469251"/>
<protein>
    <submittedName>
        <fullName evidence="1 3">Uncharacterized protein</fullName>
    </submittedName>
</protein>
<organism evidence="1">
    <name type="scientific">Mytilinidion resinicola</name>
    <dbReference type="NCBI Taxonomy" id="574789"/>
    <lineage>
        <taxon>Eukaryota</taxon>
        <taxon>Fungi</taxon>
        <taxon>Dikarya</taxon>
        <taxon>Ascomycota</taxon>
        <taxon>Pezizomycotina</taxon>
        <taxon>Dothideomycetes</taxon>
        <taxon>Pleosporomycetidae</taxon>
        <taxon>Mytilinidiales</taxon>
        <taxon>Mytilinidiaceae</taxon>
        <taxon>Mytilinidion</taxon>
    </lineage>
</organism>
<gene>
    <name evidence="1 3" type="ORF">BDZ99DRAFT_574238</name>
</gene>
<dbReference type="AlphaFoldDB" id="A0A6A6YBQ2"/>
<reference evidence="3" key="2">
    <citation type="submission" date="2020-04" db="EMBL/GenBank/DDBJ databases">
        <authorList>
            <consortium name="NCBI Genome Project"/>
        </authorList>
    </citation>
    <scope>NUCLEOTIDE SEQUENCE</scope>
    <source>
        <strain evidence="3">CBS 304.34</strain>
    </source>
</reference>
<proteinExistence type="predicted"/>
<dbReference type="RefSeq" id="XP_033572972.1">
    <property type="nucleotide sequence ID" value="XM_033728358.1"/>
</dbReference>
<dbReference type="OrthoDB" id="10266018at2759"/>
<evidence type="ECO:0000313" key="2">
    <source>
        <dbReference type="Proteomes" id="UP000504636"/>
    </source>
</evidence>
<name>A0A6A6YBQ2_9PEZI</name>
<evidence type="ECO:0000313" key="1">
    <source>
        <dbReference type="EMBL" id="KAF2806008.1"/>
    </source>
</evidence>
<keyword evidence="2" id="KW-1185">Reference proteome</keyword>
<accession>A0A6A6YBQ2</accession>
<reference evidence="3" key="3">
    <citation type="submission" date="2025-04" db="UniProtKB">
        <authorList>
            <consortium name="RefSeq"/>
        </authorList>
    </citation>
    <scope>IDENTIFICATION</scope>
    <source>
        <strain evidence="3">CBS 304.34</strain>
    </source>
</reference>
<evidence type="ECO:0000313" key="3">
    <source>
        <dbReference type="RefSeq" id="XP_033572972.1"/>
    </source>
</evidence>
<sequence length="124" mass="14224">MPKVHTCWYYPSACFSPFGLFSNSGSANFNILLAVKRIIFAVLDAAFDLSRHIFLNQFTIALNVDAARFVFSQFEKFERFVVVPSNYSCLRVEYSLPGLNLHPRLALRCLAFNCRVEKKSPYQT</sequence>
<dbReference type="Proteomes" id="UP000504636">
    <property type="component" value="Unplaced"/>
</dbReference>